<sequence length="391" mass="44023">MTTSYDAINILLEDPAHAAHVTVARTTPKRSLTADAPWHWYIEWRLCVLTTAGRDAMVPHYGSPADQNALFGERPTIVQERRVDVAPDGVLHPRAWNSYNPFRTPWDAVWRNGTGIVNAESLHPFHAFAVERHQRYSALTPERHRLVQQRDRVRPPDLNTREGQRADQQAFNARGEQALKDARLYTKWKRAQTDPAARAKLQPQIDELVTRIRQEHAAEREQRLAEVVRLSARIEQIEAEIPWLCAGRDAPRLLATDPAPLSGDTPPAIDNLDMLWAALVPPEPSEGPMIAPWLRAIGPGAHVVLLKSHTAPVWYAELVEPPPRAPRPAAERDAEIFWAERRDGRSRVIQLAEIALLLTPEQFAAARAARWPDTIAGLWAEVFEPVMQVAG</sequence>
<proteinExistence type="predicted"/>
<dbReference type="EMBL" id="LJCR01000110">
    <property type="protein sequence ID" value="KPV54120.1"/>
    <property type="molecule type" value="Genomic_DNA"/>
</dbReference>
<reference evidence="2 3" key="1">
    <citation type="submission" date="2015-09" db="EMBL/GenBank/DDBJ databases">
        <title>Draft genome sequence of Kouleothrix aurantiaca JCM 19913.</title>
        <authorList>
            <person name="Hemp J."/>
        </authorList>
    </citation>
    <scope>NUCLEOTIDE SEQUENCE [LARGE SCALE GENOMIC DNA]</scope>
    <source>
        <strain evidence="2 3">COM-B</strain>
    </source>
</reference>
<feature type="region of interest" description="Disordered" evidence="1">
    <location>
        <begin position="153"/>
        <end position="173"/>
    </location>
</feature>
<accession>A0A0P9HH23</accession>
<evidence type="ECO:0000313" key="3">
    <source>
        <dbReference type="Proteomes" id="UP000050509"/>
    </source>
</evidence>
<keyword evidence="3" id="KW-1185">Reference proteome</keyword>
<feature type="compositionally biased region" description="Basic and acidic residues" evidence="1">
    <location>
        <begin position="153"/>
        <end position="165"/>
    </location>
</feature>
<protein>
    <submittedName>
        <fullName evidence="2">Uncharacterized protein</fullName>
    </submittedName>
</protein>
<organism evidence="2 3">
    <name type="scientific">Kouleothrix aurantiaca</name>
    <dbReference type="NCBI Taxonomy" id="186479"/>
    <lineage>
        <taxon>Bacteria</taxon>
        <taxon>Bacillati</taxon>
        <taxon>Chloroflexota</taxon>
        <taxon>Chloroflexia</taxon>
        <taxon>Chloroflexales</taxon>
        <taxon>Roseiflexineae</taxon>
        <taxon>Roseiflexaceae</taxon>
        <taxon>Kouleothrix</taxon>
    </lineage>
</organism>
<evidence type="ECO:0000313" key="2">
    <source>
        <dbReference type="EMBL" id="KPV54120.1"/>
    </source>
</evidence>
<dbReference type="AlphaFoldDB" id="A0A0P9HH23"/>
<gene>
    <name evidence="2" type="ORF">SE17_05685</name>
</gene>
<evidence type="ECO:0000256" key="1">
    <source>
        <dbReference type="SAM" id="MobiDB-lite"/>
    </source>
</evidence>
<name>A0A0P9HH23_9CHLR</name>
<dbReference type="Proteomes" id="UP000050509">
    <property type="component" value="Unassembled WGS sequence"/>
</dbReference>
<comment type="caution">
    <text evidence="2">The sequence shown here is derived from an EMBL/GenBank/DDBJ whole genome shotgun (WGS) entry which is preliminary data.</text>
</comment>